<dbReference type="SUPFAM" id="SSF52091">
    <property type="entry name" value="SpoIIaa-like"/>
    <property type="match status" value="2"/>
</dbReference>
<dbReference type="InterPro" id="IPR036513">
    <property type="entry name" value="STAS_dom_sf"/>
</dbReference>
<reference evidence="3 4" key="1">
    <citation type="submission" date="2024-03" db="EMBL/GenBank/DDBJ databases">
        <title>Whole genome sequencing of Streptomyces racemochromogenes, to identify antimicrobial biosynthetic gene clusters.</title>
        <authorList>
            <person name="Suryawanshi P."/>
            <person name="Krishnaraj P.U."/>
            <person name="Arun Y.P."/>
            <person name="Suryawanshi M.P."/>
            <person name="Rakshit O."/>
        </authorList>
    </citation>
    <scope>NUCLEOTIDE SEQUENCE [LARGE SCALE GENOMIC DNA]</scope>
    <source>
        <strain evidence="3 4">AUDT626</strain>
    </source>
</reference>
<feature type="compositionally biased region" description="Low complexity" evidence="1">
    <location>
        <begin position="115"/>
        <end position="129"/>
    </location>
</feature>
<dbReference type="RefSeq" id="WP_395513956.1">
    <property type="nucleotide sequence ID" value="NZ_JBBDHD010000219.1"/>
</dbReference>
<dbReference type="PROSITE" id="PS50801">
    <property type="entry name" value="STAS"/>
    <property type="match status" value="2"/>
</dbReference>
<feature type="region of interest" description="Disordered" evidence="1">
    <location>
        <begin position="254"/>
        <end position="281"/>
    </location>
</feature>
<dbReference type="PANTHER" id="PTHR33495:SF2">
    <property type="entry name" value="ANTI-SIGMA FACTOR ANTAGONIST TM_1081-RELATED"/>
    <property type="match status" value="1"/>
</dbReference>
<evidence type="ECO:0000313" key="4">
    <source>
        <dbReference type="Proteomes" id="UP001610631"/>
    </source>
</evidence>
<evidence type="ECO:0000313" key="3">
    <source>
        <dbReference type="EMBL" id="MFH7600381.1"/>
    </source>
</evidence>
<dbReference type="InterPro" id="IPR002645">
    <property type="entry name" value="STAS_dom"/>
</dbReference>
<dbReference type="Gene3D" id="3.30.750.24">
    <property type="entry name" value="STAS domain"/>
    <property type="match status" value="2"/>
</dbReference>
<comment type="caution">
    <text evidence="3">The sequence shown here is derived from an EMBL/GenBank/DDBJ whole genome shotgun (WGS) entry which is preliminary data.</text>
</comment>
<dbReference type="Pfam" id="PF13466">
    <property type="entry name" value="STAS_2"/>
    <property type="match status" value="1"/>
</dbReference>
<proteinExistence type="predicted"/>
<keyword evidence="4" id="KW-1185">Reference proteome</keyword>
<name>A0ABW7PPM3_9ACTN</name>
<accession>A0ABW7PPM3</accession>
<protein>
    <submittedName>
        <fullName evidence="3">STAS domain-containing protein</fullName>
    </submittedName>
</protein>
<dbReference type="InterPro" id="IPR058548">
    <property type="entry name" value="MlaB-like_STAS"/>
</dbReference>
<gene>
    <name evidence="3" type="ORF">WDV06_35570</name>
</gene>
<dbReference type="PANTHER" id="PTHR33495">
    <property type="entry name" value="ANTI-SIGMA FACTOR ANTAGONIST TM_1081-RELATED-RELATED"/>
    <property type="match status" value="1"/>
</dbReference>
<evidence type="ECO:0000256" key="1">
    <source>
        <dbReference type="SAM" id="MobiDB-lite"/>
    </source>
</evidence>
<dbReference type="EMBL" id="JBBDHD010000219">
    <property type="protein sequence ID" value="MFH7600381.1"/>
    <property type="molecule type" value="Genomic_DNA"/>
</dbReference>
<sequence>MSTFSDPEVRLDGQRPAEGAMAVTVRREGHDAAAVRITGEVGADRADELRLVLLAALDACPGGISLDVADVNFRDCSGLNALIDLEREAAERNRPLKLAAAAPAVRRLLDVAGPPSPAAGAAPGAGAPGTSPPGPEPGRGFEVTRARLEAPDTDDGLWVVFLEGTVEAHDGPALRNALAGADPGTPAYVIELGGLALMTPAAAAVLVELGRTLSTRGRRLLLVGPHRLTGPVVQLSRTSGFVEFHAHLDRALASASAPGPGHRAPGRSPGPEADPAGELPA</sequence>
<feature type="region of interest" description="Disordered" evidence="1">
    <location>
        <begin position="115"/>
        <end position="141"/>
    </location>
</feature>
<dbReference type="CDD" id="cd07043">
    <property type="entry name" value="STAS_anti-anti-sigma_factors"/>
    <property type="match status" value="2"/>
</dbReference>
<organism evidence="3 4">
    <name type="scientific">Streptomyces racemochromogenes</name>
    <dbReference type="NCBI Taxonomy" id="67353"/>
    <lineage>
        <taxon>Bacteria</taxon>
        <taxon>Bacillati</taxon>
        <taxon>Actinomycetota</taxon>
        <taxon>Actinomycetes</taxon>
        <taxon>Kitasatosporales</taxon>
        <taxon>Streptomycetaceae</taxon>
        <taxon>Streptomyces</taxon>
    </lineage>
</organism>
<feature type="domain" description="STAS" evidence="2">
    <location>
        <begin position="35"/>
        <end position="113"/>
    </location>
</feature>
<evidence type="ECO:0000259" key="2">
    <source>
        <dbReference type="PROSITE" id="PS50801"/>
    </source>
</evidence>
<feature type="domain" description="STAS" evidence="2">
    <location>
        <begin position="155"/>
        <end position="255"/>
    </location>
</feature>
<dbReference type="Proteomes" id="UP001610631">
    <property type="component" value="Unassembled WGS sequence"/>
</dbReference>